<evidence type="ECO:0000313" key="3">
    <source>
        <dbReference type="Proteomes" id="UP000054107"/>
    </source>
</evidence>
<organism evidence="2 3">
    <name type="scientific">Parasitella parasitica</name>
    <dbReference type="NCBI Taxonomy" id="35722"/>
    <lineage>
        <taxon>Eukaryota</taxon>
        <taxon>Fungi</taxon>
        <taxon>Fungi incertae sedis</taxon>
        <taxon>Mucoromycota</taxon>
        <taxon>Mucoromycotina</taxon>
        <taxon>Mucoromycetes</taxon>
        <taxon>Mucorales</taxon>
        <taxon>Mucorineae</taxon>
        <taxon>Mucoraceae</taxon>
        <taxon>Parasitella</taxon>
    </lineage>
</organism>
<evidence type="ECO:0000256" key="1">
    <source>
        <dbReference type="SAM" id="MobiDB-lite"/>
    </source>
</evidence>
<feature type="compositionally biased region" description="Basic and acidic residues" evidence="1">
    <location>
        <begin position="62"/>
        <end position="73"/>
    </location>
</feature>
<proteinExistence type="predicted"/>
<dbReference type="AlphaFoldDB" id="A0A0B7NA27"/>
<feature type="compositionally biased region" description="Low complexity" evidence="1">
    <location>
        <begin position="208"/>
        <end position="222"/>
    </location>
</feature>
<dbReference type="OrthoDB" id="2287535at2759"/>
<protein>
    <submittedName>
        <fullName evidence="2">Uncharacterized protein</fullName>
    </submittedName>
</protein>
<evidence type="ECO:0000313" key="2">
    <source>
        <dbReference type="EMBL" id="CEP12235.1"/>
    </source>
</evidence>
<feature type="compositionally biased region" description="Acidic residues" evidence="1">
    <location>
        <begin position="163"/>
        <end position="176"/>
    </location>
</feature>
<gene>
    <name evidence="2" type="primary">PARPA_06169.1 scaffold 21352</name>
</gene>
<accession>A0A0B7NA27</accession>
<sequence>MEFHSSSSQSSVSSLGRKEDFDHFEYNVTSPISESKKKKVNKLGVGKLVDQVKKFKKQAPKIHNDNDESESKNNDNGYHSNDQIDVYDTKDATTPNGSTEFLVPRMPSYKSNFSESKCCFTVNVGVRHETNNVKKLDHHKFLSKIKSYHSAHLHVITSIINSDDGEEEVDEEEEDESKTRRHHRQYLKMTRPTKKYFKKKQKSKDQTSIHSLSSTSSSNTVSQKRKKLNINLASKKKKSEHKKKTAPLLVDDNSIDNNNNLQPEKRISLNQIRQQMMDFKIPADWTCISSKVNKNPTAAATNL</sequence>
<feature type="region of interest" description="Disordered" evidence="1">
    <location>
        <begin position="54"/>
        <end position="99"/>
    </location>
</feature>
<keyword evidence="3" id="KW-1185">Reference proteome</keyword>
<dbReference type="EMBL" id="LN727599">
    <property type="protein sequence ID" value="CEP12235.1"/>
    <property type="molecule type" value="Genomic_DNA"/>
</dbReference>
<feature type="compositionally biased region" description="Basic residues" evidence="1">
    <location>
        <begin position="179"/>
        <end position="202"/>
    </location>
</feature>
<feature type="region of interest" description="Disordered" evidence="1">
    <location>
        <begin position="163"/>
        <end position="262"/>
    </location>
</feature>
<name>A0A0B7NA27_9FUNG</name>
<reference evidence="2 3" key="1">
    <citation type="submission" date="2014-09" db="EMBL/GenBank/DDBJ databases">
        <authorList>
            <person name="Ellenberger Sabrina"/>
        </authorList>
    </citation>
    <scope>NUCLEOTIDE SEQUENCE [LARGE SCALE GENOMIC DNA]</scope>
    <source>
        <strain evidence="2 3">CBS 412.66</strain>
    </source>
</reference>
<feature type="compositionally biased region" description="Basic residues" evidence="1">
    <location>
        <begin position="223"/>
        <end position="245"/>
    </location>
</feature>
<dbReference type="Proteomes" id="UP000054107">
    <property type="component" value="Unassembled WGS sequence"/>
</dbReference>